<dbReference type="RefSeq" id="WP_344696840.1">
    <property type="nucleotide sequence ID" value="NZ_BAABBR010000001.1"/>
</dbReference>
<feature type="chain" id="PRO_5046492880" evidence="1">
    <location>
        <begin position="24"/>
        <end position="515"/>
    </location>
</feature>
<protein>
    <submittedName>
        <fullName evidence="2">DUF1570 domain-containing protein</fullName>
    </submittedName>
</protein>
<keyword evidence="1" id="KW-0732">Signal</keyword>
<feature type="signal peptide" evidence="1">
    <location>
        <begin position="1"/>
        <end position="23"/>
    </location>
</feature>
<keyword evidence="3" id="KW-1185">Reference proteome</keyword>
<proteinExistence type="predicted"/>
<reference evidence="3" key="1">
    <citation type="journal article" date="2019" name="Int. J. Syst. Evol. Microbiol.">
        <title>The Global Catalogue of Microorganisms (GCM) 10K type strain sequencing project: providing services to taxonomists for standard genome sequencing and annotation.</title>
        <authorList>
            <consortium name="The Broad Institute Genomics Platform"/>
            <consortium name="The Broad Institute Genome Sequencing Center for Infectious Disease"/>
            <person name="Wu L."/>
            <person name="Ma J."/>
        </authorList>
    </citation>
    <scope>NUCLEOTIDE SEQUENCE [LARGE SCALE GENOMIC DNA]</scope>
    <source>
        <strain evidence="3">JCM 17564</strain>
    </source>
</reference>
<sequence length="515" mass="56129">MKSLRRAFLGLLMLGGAAAPAVAGWSEARTKHFIIYSEQRPDDLKAYAERLERFDAIVRFMRKMDDPALTDGGKVTIYVLPNVAAVQRLYGQVGSGVLGFYIPRASGSVAFFASKGTDSERDPTRITPEHVFQHEYMHHLMLSDWKSGISPWLVEGMAEFFGTTEIDRTGAAKIGAPPQTRAYGVRQDIGFNVEQLLSSKPASNAEERESVYGKGWVLTHMMAFDKSRTGQLDKYLRGLERGEKPVEAAKAAFGDLKVLDKDLDKYAVGKFRGMTVSPGPQPAVTIRPLSPGDSAVMNLRIRSERGVDEKGALDIANDARRAAASVAPSPFVYGVLAESEYDAKNYAAAIAATDKALAIDPANVQAMTYKARAMMAQAKADKSKADWAEIRRLLIRANRADTENAEPLWLYYQTFGKAGETPPKSAVDGLIYALALAPQDRALRLDTVRQLLVSDRPEEAGALFGVMVNDPHLPIAQQTVLTSVLAKIKSGDSKGALAMMDEERAKAEKKAAAKG</sequence>
<dbReference type="Proteomes" id="UP001424459">
    <property type="component" value="Unassembled WGS sequence"/>
</dbReference>
<evidence type="ECO:0000313" key="3">
    <source>
        <dbReference type="Proteomes" id="UP001424459"/>
    </source>
</evidence>
<accession>A0ABP7U9H0</accession>
<dbReference type="InterPro" id="IPR011990">
    <property type="entry name" value="TPR-like_helical_dom_sf"/>
</dbReference>
<evidence type="ECO:0000313" key="2">
    <source>
        <dbReference type="EMBL" id="GAA4038398.1"/>
    </source>
</evidence>
<dbReference type="EMBL" id="BAABBR010000001">
    <property type="protein sequence ID" value="GAA4038398.1"/>
    <property type="molecule type" value="Genomic_DNA"/>
</dbReference>
<dbReference type="SUPFAM" id="SSF48452">
    <property type="entry name" value="TPR-like"/>
    <property type="match status" value="1"/>
</dbReference>
<evidence type="ECO:0000256" key="1">
    <source>
        <dbReference type="SAM" id="SignalP"/>
    </source>
</evidence>
<organism evidence="2 3">
    <name type="scientific">Sphingomonas rosea</name>
    <dbReference type="NCBI Taxonomy" id="335605"/>
    <lineage>
        <taxon>Bacteria</taxon>
        <taxon>Pseudomonadati</taxon>
        <taxon>Pseudomonadota</taxon>
        <taxon>Alphaproteobacteria</taxon>
        <taxon>Sphingomonadales</taxon>
        <taxon>Sphingomonadaceae</taxon>
        <taxon>Sphingomonas</taxon>
    </lineage>
</organism>
<gene>
    <name evidence="2" type="ORF">GCM10022281_19000</name>
</gene>
<comment type="caution">
    <text evidence="2">The sequence shown here is derived from an EMBL/GenBank/DDBJ whole genome shotgun (WGS) entry which is preliminary data.</text>
</comment>
<dbReference type="Gene3D" id="1.25.40.10">
    <property type="entry name" value="Tetratricopeptide repeat domain"/>
    <property type="match status" value="1"/>
</dbReference>
<name>A0ABP7U9H0_9SPHN</name>